<reference evidence="4 5" key="1">
    <citation type="submission" date="2017-11" db="EMBL/GenBank/DDBJ databases">
        <title>De-novo sequencing of pomegranate (Punica granatum L.) genome.</title>
        <authorList>
            <person name="Akparov Z."/>
            <person name="Amiraslanov A."/>
            <person name="Hajiyeva S."/>
            <person name="Abbasov M."/>
            <person name="Kaur K."/>
            <person name="Hamwieh A."/>
            <person name="Solovyev V."/>
            <person name="Salamov A."/>
            <person name="Braich B."/>
            <person name="Kosarev P."/>
            <person name="Mahmoud A."/>
            <person name="Hajiyev E."/>
            <person name="Babayeva S."/>
            <person name="Izzatullayeva V."/>
            <person name="Mammadov A."/>
            <person name="Mammadov A."/>
            <person name="Sharifova S."/>
            <person name="Ojaghi J."/>
            <person name="Eynullazada K."/>
            <person name="Bayramov B."/>
            <person name="Abdulazimova A."/>
            <person name="Shahmuradov I."/>
        </authorList>
    </citation>
    <scope>NUCLEOTIDE SEQUENCE [LARGE SCALE GENOMIC DNA]</scope>
    <source>
        <strain evidence="5">cv. AG2017</strain>
        <tissue evidence="4">Leaf</tissue>
    </source>
</reference>
<feature type="domain" description="CCHC-type" evidence="3">
    <location>
        <begin position="28"/>
        <end position="41"/>
    </location>
</feature>
<comment type="caution">
    <text evidence="4">The sequence shown here is derived from an EMBL/GenBank/DDBJ whole genome shotgun (WGS) entry which is preliminary data.</text>
</comment>
<protein>
    <recommendedName>
        <fullName evidence="3">CCHC-type domain-containing protein</fullName>
    </recommendedName>
</protein>
<dbReference type="PROSITE" id="PS50158">
    <property type="entry name" value="ZF_CCHC"/>
    <property type="match status" value="1"/>
</dbReference>
<keyword evidence="5" id="KW-1185">Reference proteome</keyword>
<evidence type="ECO:0000313" key="5">
    <source>
        <dbReference type="Proteomes" id="UP000233551"/>
    </source>
</evidence>
<dbReference type="InterPro" id="IPR036875">
    <property type="entry name" value="Znf_CCHC_sf"/>
</dbReference>
<dbReference type="AlphaFoldDB" id="A0A2I0I2U1"/>
<gene>
    <name evidence="4" type="ORF">CRG98_041295</name>
</gene>
<dbReference type="Proteomes" id="UP000233551">
    <property type="component" value="Unassembled WGS sequence"/>
</dbReference>
<keyword evidence="1" id="KW-0862">Zinc</keyword>
<dbReference type="SMART" id="SM00343">
    <property type="entry name" value="ZnF_C2HC"/>
    <property type="match status" value="2"/>
</dbReference>
<feature type="region of interest" description="Disordered" evidence="2">
    <location>
        <begin position="95"/>
        <end position="116"/>
    </location>
</feature>
<dbReference type="Pfam" id="PF16588">
    <property type="entry name" value="zf-C2H2_10"/>
    <property type="match status" value="1"/>
</dbReference>
<sequence>MATRSRDINLEGTALAAMSSDQPGKKSCSHCGKSGHERAECYRLMFCSYCKKNGHKRADCYRLNGYAADKGERRNNVGRKDTNYQGRRQEDWKLTKTEGQQREGTRSAGYLANDNPHDQTTRKVIGVAKQLGGLYCFGCVATHSALASFEEQNFEKWHKRLGHPSRKAMSLSLK</sequence>
<name>A0A2I0I2U1_PUNGR</name>
<dbReference type="GO" id="GO:0008270">
    <property type="term" value="F:zinc ion binding"/>
    <property type="evidence" value="ECO:0007669"/>
    <property type="project" value="UniProtKB-KW"/>
</dbReference>
<dbReference type="EMBL" id="PGOL01004149">
    <property type="protein sequence ID" value="PKI38315.1"/>
    <property type="molecule type" value="Genomic_DNA"/>
</dbReference>
<proteinExistence type="predicted"/>
<evidence type="ECO:0000256" key="2">
    <source>
        <dbReference type="SAM" id="MobiDB-lite"/>
    </source>
</evidence>
<dbReference type="SUPFAM" id="SSF57756">
    <property type="entry name" value="Retrovirus zinc finger-like domains"/>
    <property type="match status" value="1"/>
</dbReference>
<accession>A0A2I0I2U1</accession>
<dbReference type="GO" id="GO:0003676">
    <property type="term" value="F:nucleic acid binding"/>
    <property type="evidence" value="ECO:0007669"/>
    <property type="project" value="InterPro"/>
</dbReference>
<evidence type="ECO:0000256" key="1">
    <source>
        <dbReference type="PROSITE-ProRule" id="PRU00047"/>
    </source>
</evidence>
<dbReference type="InterPro" id="IPR001878">
    <property type="entry name" value="Znf_CCHC"/>
</dbReference>
<organism evidence="4 5">
    <name type="scientific">Punica granatum</name>
    <name type="common">Pomegranate</name>
    <dbReference type="NCBI Taxonomy" id="22663"/>
    <lineage>
        <taxon>Eukaryota</taxon>
        <taxon>Viridiplantae</taxon>
        <taxon>Streptophyta</taxon>
        <taxon>Embryophyta</taxon>
        <taxon>Tracheophyta</taxon>
        <taxon>Spermatophyta</taxon>
        <taxon>Magnoliopsida</taxon>
        <taxon>eudicotyledons</taxon>
        <taxon>Gunneridae</taxon>
        <taxon>Pentapetalae</taxon>
        <taxon>rosids</taxon>
        <taxon>malvids</taxon>
        <taxon>Myrtales</taxon>
        <taxon>Lythraceae</taxon>
        <taxon>Punica</taxon>
    </lineage>
</organism>
<dbReference type="Gene3D" id="4.10.60.10">
    <property type="entry name" value="Zinc finger, CCHC-type"/>
    <property type="match status" value="1"/>
</dbReference>
<keyword evidence="1" id="KW-0479">Metal-binding</keyword>
<evidence type="ECO:0000259" key="3">
    <source>
        <dbReference type="PROSITE" id="PS50158"/>
    </source>
</evidence>
<feature type="compositionally biased region" description="Basic and acidic residues" evidence="2">
    <location>
        <begin position="95"/>
        <end position="105"/>
    </location>
</feature>
<keyword evidence="1" id="KW-0863">Zinc-finger</keyword>
<evidence type="ECO:0000313" key="4">
    <source>
        <dbReference type="EMBL" id="PKI38315.1"/>
    </source>
</evidence>